<dbReference type="GO" id="GO:0008168">
    <property type="term" value="F:methyltransferase activity"/>
    <property type="evidence" value="ECO:0007669"/>
    <property type="project" value="InterPro"/>
</dbReference>
<accession>A0A1E7EXX1</accession>
<evidence type="ECO:0000259" key="2">
    <source>
        <dbReference type="Pfam" id="PF07780"/>
    </source>
</evidence>
<dbReference type="Proteomes" id="UP000095751">
    <property type="component" value="Unassembled WGS sequence"/>
</dbReference>
<evidence type="ECO:0000313" key="3">
    <source>
        <dbReference type="EMBL" id="OEU10870.1"/>
    </source>
</evidence>
<name>A0A1E7EXX1_9STRA</name>
<organism evidence="3 4">
    <name type="scientific">Fragilariopsis cylindrus CCMP1102</name>
    <dbReference type="NCBI Taxonomy" id="635003"/>
    <lineage>
        <taxon>Eukaryota</taxon>
        <taxon>Sar</taxon>
        <taxon>Stramenopiles</taxon>
        <taxon>Ochrophyta</taxon>
        <taxon>Bacillariophyta</taxon>
        <taxon>Bacillariophyceae</taxon>
        <taxon>Bacillariophycidae</taxon>
        <taxon>Bacillariales</taxon>
        <taxon>Bacillariaceae</taxon>
        <taxon>Fragilariopsis</taxon>
    </lineage>
</organism>
<reference evidence="3 4" key="1">
    <citation type="submission" date="2016-09" db="EMBL/GenBank/DDBJ databases">
        <title>Extensive genetic diversity and differential bi-allelic expression allows diatom success in the polar Southern Ocean.</title>
        <authorList>
            <consortium name="DOE Joint Genome Institute"/>
            <person name="Mock T."/>
            <person name="Otillar R.P."/>
            <person name="Strauss J."/>
            <person name="Dupont C."/>
            <person name="Frickenhaus S."/>
            <person name="Maumus F."/>
            <person name="Mcmullan M."/>
            <person name="Sanges R."/>
            <person name="Schmutz J."/>
            <person name="Toseland A."/>
            <person name="Valas R."/>
            <person name="Veluchamy A."/>
            <person name="Ward B.J."/>
            <person name="Allen A."/>
            <person name="Barry K."/>
            <person name="Falciatore A."/>
            <person name="Ferrante M."/>
            <person name="Fortunato A.E."/>
            <person name="Gloeckner G."/>
            <person name="Gruber A."/>
            <person name="Hipkin R."/>
            <person name="Janech M."/>
            <person name="Kroth P."/>
            <person name="Leese F."/>
            <person name="Lindquist E."/>
            <person name="Lyon B.R."/>
            <person name="Martin J."/>
            <person name="Mayer C."/>
            <person name="Parker M."/>
            <person name="Quesneville H."/>
            <person name="Raymond J."/>
            <person name="Uhlig C."/>
            <person name="Valentin K.U."/>
            <person name="Worden A.Z."/>
            <person name="Armbrust E.V."/>
            <person name="Bowler C."/>
            <person name="Green B."/>
            <person name="Moulton V."/>
            <person name="Van Oosterhout C."/>
            <person name="Grigoriev I."/>
        </authorList>
    </citation>
    <scope>NUCLEOTIDE SEQUENCE [LARGE SCALE GENOMIC DNA]</scope>
    <source>
        <strain evidence="3 4">CCMP1102</strain>
    </source>
</reference>
<sequence length="124" mass="13445">MKEKMIALSTKPIAKVAEARARKNRKAKLKLAAAKKKAQSVANSSEMSESMKLKSISKALRSDDKGGKNYVVSKKGGSARGGKGSVMVDKRMKNDKRGMERAAKKRKGGKQGGMTGGKKRRNHK</sequence>
<feature type="region of interest" description="Disordered" evidence="1">
    <location>
        <begin position="35"/>
        <end position="124"/>
    </location>
</feature>
<evidence type="ECO:0000256" key="1">
    <source>
        <dbReference type="SAM" id="MobiDB-lite"/>
    </source>
</evidence>
<dbReference type="EMBL" id="KV784370">
    <property type="protein sequence ID" value="OEU10870.1"/>
    <property type="molecule type" value="Genomic_DNA"/>
</dbReference>
<proteinExistence type="predicted"/>
<dbReference type="GO" id="GO:0005634">
    <property type="term" value="C:nucleus"/>
    <property type="evidence" value="ECO:0007669"/>
    <property type="project" value="InterPro"/>
</dbReference>
<protein>
    <recommendedName>
        <fullName evidence="2">Ribosomal RNA methyltransferase SPB1-like C-terminal domain-containing protein</fullName>
    </recommendedName>
</protein>
<dbReference type="GO" id="GO:0006364">
    <property type="term" value="P:rRNA processing"/>
    <property type="evidence" value="ECO:0007669"/>
    <property type="project" value="InterPro"/>
</dbReference>
<dbReference type="AlphaFoldDB" id="A0A1E7EXX1"/>
<dbReference type="InterPro" id="IPR012920">
    <property type="entry name" value="rRNA_MeTfrase_SPB1-like_C"/>
</dbReference>
<keyword evidence="4" id="KW-1185">Reference proteome</keyword>
<dbReference type="InParanoid" id="A0A1E7EXX1"/>
<feature type="domain" description="Ribosomal RNA methyltransferase SPB1-like C-terminal" evidence="2">
    <location>
        <begin position="1"/>
        <end position="104"/>
    </location>
</feature>
<gene>
    <name evidence="3" type="ORF">FRACYDRAFT_271006</name>
</gene>
<dbReference type="Pfam" id="PF07780">
    <property type="entry name" value="Spb1_C"/>
    <property type="match status" value="1"/>
</dbReference>
<evidence type="ECO:0000313" key="4">
    <source>
        <dbReference type="Proteomes" id="UP000095751"/>
    </source>
</evidence>
<feature type="compositionally biased region" description="Basic and acidic residues" evidence="1">
    <location>
        <begin position="88"/>
        <end position="102"/>
    </location>
</feature>
<dbReference type="KEGG" id="fcy:FRACYDRAFT_271006"/>
<feature type="compositionally biased region" description="Low complexity" evidence="1">
    <location>
        <begin position="44"/>
        <end position="58"/>
    </location>
</feature>